<sequence>MNYADPKRIEALIEGLDRFNATPGNGTTRLTYSPEFRAASDWLRARMEDAGMTVREDAVGNLWGRLEGRDPTLAPVLIGSHFDSVPNGGRFDGPAGVVAGIEVAHLFRQHGLTPDRPVEVIAMIEEEGARFGGGLMASRILTGKMDTAQLREIADGAGVTAAEALAAYGLDPAQAHRARLAPGAIHAFLELHIEQGPVLEANGQDVAIVDRIVGLSQLKATFRGQAGHAGTTPMANRRDALVGAVTALSHLPDLARRIGGDAVLTVGKLEVLPGGANVIPDLVTFTVDIRAPAEQVVTDLIAQTRAVIEQAGGNGLAVTVEQQLLVSPTPLSADLHAALSRNADSLGLQSRTMVSGAGHDAMIFADFAPTGLVFVPSRDGISHAPQEWTDYDQLGRGIDVMFLTACDIAGAGRPPAAE</sequence>
<dbReference type="InterPro" id="IPR036264">
    <property type="entry name" value="Bact_exopeptidase_dim_dom"/>
</dbReference>
<dbReference type="NCBIfam" id="NF006771">
    <property type="entry name" value="PRK09290.1-5"/>
    <property type="match status" value="1"/>
</dbReference>
<dbReference type="InterPro" id="IPR011650">
    <property type="entry name" value="Peptidase_M20_dimer"/>
</dbReference>
<dbReference type="SUPFAM" id="SSF55031">
    <property type="entry name" value="Bacterial exopeptidase dimerisation domain"/>
    <property type="match status" value="1"/>
</dbReference>
<evidence type="ECO:0000313" key="4">
    <source>
        <dbReference type="EMBL" id="MBL3674191.1"/>
    </source>
</evidence>
<dbReference type="SUPFAM" id="SSF53187">
    <property type="entry name" value="Zn-dependent exopeptidases"/>
    <property type="match status" value="1"/>
</dbReference>
<evidence type="ECO:0000259" key="3">
    <source>
        <dbReference type="Pfam" id="PF07687"/>
    </source>
</evidence>
<organism evidence="4 5">
    <name type="scientific">Paracoccus aerius</name>
    <dbReference type="NCBI Taxonomy" id="1915382"/>
    <lineage>
        <taxon>Bacteria</taxon>
        <taxon>Pseudomonadati</taxon>
        <taxon>Pseudomonadota</taxon>
        <taxon>Alphaproteobacteria</taxon>
        <taxon>Rhodobacterales</taxon>
        <taxon>Paracoccaceae</taxon>
        <taxon>Paracoccus</taxon>
    </lineage>
</organism>
<dbReference type="NCBIfam" id="TIGR01879">
    <property type="entry name" value="hydantase"/>
    <property type="match status" value="1"/>
</dbReference>
<dbReference type="Pfam" id="PF07687">
    <property type="entry name" value="M20_dimer"/>
    <property type="match status" value="1"/>
</dbReference>
<dbReference type="GO" id="GO:0016787">
    <property type="term" value="F:hydrolase activity"/>
    <property type="evidence" value="ECO:0007669"/>
    <property type="project" value="UniProtKB-KW"/>
</dbReference>
<dbReference type="PIRSF" id="PIRSF001235">
    <property type="entry name" value="Amidase_carbamoylase"/>
    <property type="match status" value="1"/>
</dbReference>
<dbReference type="EMBL" id="JAESHT010000009">
    <property type="protein sequence ID" value="MBL3674191.1"/>
    <property type="molecule type" value="Genomic_DNA"/>
</dbReference>
<dbReference type="PANTHER" id="PTHR32494">
    <property type="entry name" value="ALLANTOATE DEIMINASE-RELATED"/>
    <property type="match status" value="1"/>
</dbReference>
<dbReference type="CDD" id="cd03884">
    <property type="entry name" value="M20_bAS"/>
    <property type="match status" value="1"/>
</dbReference>
<dbReference type="Proteomes" id="UP000644749">
    <property type="component" value="Unassembled WGS sequence"/>
</dbReference>
<dbReference type="Gene3D" id="3.40.630.10">
    <property type="entry name" value="Zn peptidases"/>
    <property type="match status" value="1"/>
</dbReference>
<protein>
    <submittedName>
        <fullName evidence="4">Zn-dependent hydrolase</fullName>
    </submittedName>
</protein>
<dbReference type="PANTHER" id="PTHR32494:SF5">
    <property type="entry name" value="ALLANTOATE AMIDOHYDROLASE"/>
    <property type="match status" value="1"/>
</dbReference>
<dbReference type="InterPro" id="IPR002933">
    <property type="entry name" value="Peptidase_M20"/>
</dbReference>
<keyword evidence="5" id="KW-1185">Reference proteome</keyword>
<dbReference type="InterPro" id="IPR010158">
    <property type="entry name" value="Amidase_Cbmase"/>
</dbReference>
<comment type="similarity">
    <text evidence="1">Belongs to the peptidase M20 family.</text>
</comment>
<accession>A0ABS1S641</accession>
<reference evidence="4 5" key="1">
    <citation type="submission" date="2021-01" db="EMBL/GenBank/DDBJ databases">
        <title>011410 draft genome.</title>
        <authorList>
            <person name="Lang L."/>
        </authorList>
    </citation>
    <scope>NUCLEOTIDE SEQUENCE [LARGE SCALE GENOMIC DNA]</scope>
    <source>
        <strain evidence="4 5">KCTC 42845</strain>
    </source>
</reference>
<evidence type="ECO:0000256" key="2">
    <source>
        <dbReference type="ARBA" id="ARBA00022801"/>
    </source>
</evidence>
<dbReference type="Pfam" id="PF01546">
    <property type="entry name" value="Peptidase_M20"/>
    <property type="match status" value="1"/>
</dbReference>
<gene>
    <name evidence="4" type="ORF">JL111_11905</name>
</gene>
<evidence type="ECO:0000313" key="5">
    <source>
        <dbReference type="Proteomes" id="UP000644749"/>
    </source>
</evidence>
<evidence type="ECO:0000256" key="1">
    <source>
        <dbReference type="ARBA" id="ARBA00006153"/>
    </source>
</evidence>
<dbReference type="RefSeq" id="WP_191309800.1">
    <property type="nucleotide sequence ID" value="NZ_BNCL01000006.1"/>
</dbReference>
<comment type="caution">
    <text evidence="4">The sequence shown here is derived from an EMBL/GenBank/DDBJ whole genome shotgun (WGS) entry which is preliminary data.</text>
</comment>
<proteinExistence type="inferred from homology"/>
<feature type="domain" description="Peptidase M20 dimerisation" evidence="3">
    <location>
        <begin position="214"/>
        <end position="313"/>
    </location>
</feature>
<dbReference type="Gene3D" id="3.30.70.360">
    <property type="match status" value="1"/>
</dbReference>
<name>A0ABS1S641_9RHOB</name>
<keyword evidence="2 4" id="KW-0378">Hydrolase</keyword>